<organism evidence="13">
    <name type="scientific">uncultured Thiotrichaceae bacterium</name>
    <dbReference type="NCBI Taxonomy" id="298394"/>
    <lineage>
        <taxon>Bacteria</taxon>
        <taxon>Pseudomonadati</taxon>
        <taxon>Pseudomonadota</taxon>
        <taxon>Gammaproteobacteria</taxon>
        <taxon>Thiotrichales</taxon>
        <taxon>Thiotrichaceae</taxon>
        <taxon>environmental samples</taxon>
    </lineage>
</organism>
<evidence type="ECO:0000256" key="3">
    <source>
        <dbReference type="ARBA" id="ARBA00016337"/>
    </source>
</evidence>
<dbReference type="InterPro" id="IPR024932">
    <property type="entry name" value="ApbE"/>
</dbReference>
<accession>A0A6S6TQ91</accession>
<feature type="binding site" evidence="12">
    <location>
        <position position="159"/>
    </location>
    <ligand>
        <name>Mg(2+)</name>
        <dbReference type="ChEBI" id="CHEBI:18420"/>
    </ligand>
</feature>
<comment type="catalytic activity">
    <reaction evidence="10 11">
        <text>L-threonyl-[protein] + FAD = FMN-L-threonyl-[protein] + AMP + H(+)</text>
        <dbReference type="Rhea" id="RHEA:36847"/>
        <dbReference type="Rhea" id="RHEA-COMP:11060"/>
        <dbReference type="Rhea" id="RHEA-COMP:11061"/>
        <dbReference type="ChEBI" id="CHEBI:15378"/>
        <dbReference type="ChEBI" id="CHEBI:30013"/>
        <dbReference type="ChEBI" id="CHEBI:57692"/>
        <dbReference type="ChEBI" id="CHEBI:74257"/>
        <dbReference type="ChEBI" id="CHEBI:456215"/>
        <dbReference type="EC" id="2.7.1.180"/>
    </reaction>
</comment>
<keyword evidence="4 11" id="KW-0285">Flavoprotein</keyword>
<keyword evidence="8 11" id="KW-0460">Magnesium</keyword>
<proteinExistence type="inferred from homology"/>
<keyword evidence="6 11" id="KW-0479">Metal-binding</keyword>
<dbReference type="AlphaFoldDB" id="A0A6S6TQ91"/>
<keyword evidence="7 11" id="KW-0274">FAD</keyword>
<dbReference type="Pfam" id="PF02424">
    <property type="entry name" value="ApbE"/>
    <property type="match status" value="1"/>
</dbReference>
<protein>
    <recommendedName>
        <fullName evidence="3 11">FAD:protein FMN transferase</fullName>
        <ecNumber evidence="2 11">2.7.1.180</ecNumber>
    </recommendedName>
    <alternativeName>
        <fullName evidence="9 11">Flavin transferase</fullName>
    </alternativeName>
</protein>
<evidence type="ECO:0000256" key="1">
    <source>
        <dbReference type="ARBA" id="ARBA00008282"/>
    </source>
</evidence>
<dbReference type="GO" id="GO:0016740">
    <property type="term" value="F:transferase activity"/>
    <property type="evidence" value="ECO:0007669"/>
    <property type="project" value="UniProtKB-UniRule"/>
</dbReference>
<dbReference type="PANTHER" id="PTHR30040">
    <property type="entry name" value="THIAMINE BIOSYNTHESIS LIPOPROTEIN APBE"/>
    <property type="match status" value="1"/>
</dbReference>
<evidence type="ECO:0000256" key="10">
    <source>
        <dbReference type="ARBA" id="ARBA00048540"/>
    </source>
</evidence>
<evidence type="ECO:0000256" key="11">
    <source>
        <dbReference type="PIRNR" id="PIRNR006268"/>
    </source>
</evidence>
<dbReference type="PIRSF" id="PIRSF006268">
    <property type="entry name" value="ApbE"/>
    <property type="match status" value="1"/>
</dbReference>
<dbReference type="SUPFAM" id="SSF143631">
    <property type="entry name" value="ApbE-like"/>
    <property type="match status" value="1"/>
</dbReference>
<keyword evidence="13" id="KW-0449">Lipoprotein</keyword>
<evidence type="ECO:0000256" key="7">
    <source>
        <dbReference type="ARBA" id="ARBA00022827"/>
    </source>
</evidence>
<dbReference type="InterPro" id="IPR003374">
    <property type="entry name" value="ApbE-like_sf"/>
</dbReference>
<dbReference type="EC" id="2.7.1.180" evidence="2 11"/>
<comment type="cofactor">
    <cofactor evidence="12">
        <name>Mg(2+)</name>
        <dbReference type="ChEBI" id="CHEBI:18420"/>
    </cofactor>
    <cofactor evidence="12">
        <name>Mn(2+)</name>
        <dbReference type="ChEBI" id="CHEBI:29035"/>
    </cofactor>
    <text evidence="12">Magnesium. Can also use manganese.</text>
</comment>
<feature type="binding site" evidence="12">
    <location>
        <position position="276"/>
    </location>
    <ligand>
        <name>Mg(2+)</name>
        <dbReference type="ChEBI" id="CHEBI:18420"/>
    </ligand>
</feature>
<evidence type="ECO:0000256" key="5">
    <source>
        <dbReference type="ARBA" id="ARBA00022679"/>
    </source>
</evidence>
<gene>
    <name evidence="13" type="ORF">HELGO_WM4906</name>
</gene>
<evidence type="ECO:0000256" key="4">
    <source>
        <dbReference type="ARBA" id="ARBA00022630"/>
    </source>
</evidence>
<reference evidence="13" key="1">
    <citation type="submission" date="2020-01" db="EMBL/GenBank/DDBJ databases">
        <authorList>
            <person name="Meier V. D."/>
            <person name="Meier V D."/>
        </authorList>
    </citation>
    <scope>NUCLEOTIDE SEQUENCE</scope>
    <source>
        <strain evidence="13">HLG_WM_MAG_07</strain>
    </source>
</reference>
<evidence type="ECO:0000256" key="8">
    <source>
        <dbReference type="ARBA" id="ARBA00022842"/>
    </source>
</evidence>
<dbReference type="EMBL" id="CACVAY010000084">
    <property type="protein sequence ID" value="CAA6818093.1"/>
    <property type="molecule type" value="Genomic_DNA"/>
</dbReference>
<sequence length="300" mass="32969">MPNEHLGQIRFESQGSLDIGHFRAMANPCAIFVDNNTDSTTARSAMHEIAEEAWRIEQKYSRYLPSSPLSIINNAQGKITNIDSETYHLLTLANVLWQESGGMFDISSGVFRKIWNFDQQHIPTQTQINEQLKHVGWQHIEITEQQITLPVGMQIDFGGIGKEYAADRCAAIAHQSLGNSVMINLGGDIVAKGPRADQRPWEIGIETKEGGGKIWKTIPLTTGAIATSGDVYKAIIHEGKRYGHIINALTGYPVIDSPSTVTIAAPSCTEAGILSTLAMLKGSLAENFLQAQGRPFWIQQ</sequence>
<name>A0A6S6TQ91_9GAMM</name>
<evidence type="ECO:0000256" key="12">
    <source>
        <dbReference type="PIRSR" id="PIRSR006268-2"/>
    </source>
</evidence>
<keyword evidence="5 11" id="KW-0808">Transferase</keyword>
<evidence type="ECO:0000256" key="2">
    <source>
        <dbReference type="ARBA" id="ARBA00011955"/>
    </source>
</evidence>
<evidence type="ECO:0000256" key="9">
    <source>
        <dbReference type="ARBA" id="ARBA00031306"/>
    </source>
</evidence>
<dbReference type="GO" id="GO:0046872">
    <property type="term" value="F:metal ion binding"/>
    <property type="evidence" value="ECO:0007669"/>
    <property type="project" value="UniProtKB-UniRule"/>
</dbReference>
<evidence type="ECO:0000256" key="6">
    <source>
        <dbReference type="ARBA" id="ARBA00022723"/>
    </source>
</evidence>
<dbReference type="PANTHER" id="PTHR30040:SF2">
    <property type="entry name" value="FAD:PROTEIN FMN TRANSFERASE"/>
    <property type="match status" value="1"/>
</dbReference>
<dbReference type="Gene3D" id="3.10.520.10">
    <property type="entry name" value="ApbE-like domains"/>
    <property type="match status" value="1"/>
</dbReference>
<comment type="similarity">
    <text evidence="1 11">Belongs to the ApbE family.</text>
</comment>
<evidence type="ECO:0000313" key="13">
    <source>
        <dbReference type="EMBL" id="CAA6818093.1"/>
    </source>
</evidence>